<organism evidence="4 5">
    <name type="scientific">Salarchaeum japonicum</name>
    <dbReference type="NCBI Taxonomy" id="555573"/>
    <lineage>
        <taxon>Archaea</taxon>
        <taxon>Methanobacteriati</taxon>
        <taxon>Methanobacteriota</taxon>
        <taxon>Stenosarchaea group</taxon>
        <taxon>Halobacteria</taxon>
        <taxon>Halobacteriales</taxon>
        <taxon>Halobacteriaceae</taxon>
    </lineage>
</organism>
<feature type="region of interest" description="Disordered" evidence="1">
    <location>
        <begin position="287"/>
        <end position="315"/>
    </location>
</feature>
<dbReference type="InterPro" id="IPR011055">
    <property type="entry name" value="Dup_hybrid_motif"/>
</dbReference>
<gene>
    <name evidence="4" type="ORF">GCM10009019_25030</name>
</gene>
<dbReference type="PANTHER" id="PTHR21666:SF270">
    <property type="entry name" value="MUREIN HYDROLASE ACTIVATOR ENVC"/>
    <property type="match status" value="1"/>
</dbReference>
<dbReference type="SUPFAM" id="SSF51261">
    <property type="entry name" value="Duplicated hybrid motif"/>
    <property type="match status" value="1"/>
</dbReference>
<keyword evidence="2" id="KW-0812">Transmembrane</keyword>
<evidence type="ECO:0000256" key="2">
    <source>
        <dbReference type="SAM" id="Phobius"/>
    </source>
</evidence>
<dbReference type="Pfam" id="PF01551">
    <property type="entry name" value="Peptidase_M23"/>
    <property type="match status" value="1"/>
</dbReference>
<keyword evidence="2" id="KW-0472">Membrane</keyword>
<evidence type="ECO:0000256" key="1">
    <source>
        <dbReference type="SAM" id="MobiDB-lite"/>
    </source>
</evidence>
<name>A0AAV3T3N3_9EURY</name>
<evidence type="ECO:0000313" key="5">
    <source>
        <dbReference type="Proteomes" id="UP001500194"/>
    </source>
</evidence>
<evidence type="ECO:0000313" key="4">
    <source>
        <dbReference type="EMBL" id="GAA0659491.1"/>
    </source>
</evidence>
<accession>A0AAV3T3N3</accession>
<dbReference type="CDD" id="cd12797">
    <property type="entry name" value="M23_peptidase"/>
    <property type="match status" value="1"/>
</dbReference>
<dbReference type="AlphaFoldDB" id="A0AAV3T3N3"/>
<proteinExistence type="predicted"/>
<evidence type="ECO:0000259" key="3">
    <source>
        <dbReference type="Pfam" id="PF01551"/>
    </source>
</evidence>
<keyword evidence="5" id="KW-1185">Reference proteome</keyword>
<comment type="caution">
    <text evidence="4">The sequence shown here is derived from an EMBL/GenBank/DDBJ whole genome shotgun (WGS) entry which is preliminary data.</text>
</comment>
<dbReference type="Proteomes" id="UP001500194">
    <property type="component" value="Unassembled WGS sequence"/>
</dbReference>
<dbReference type="InterPro" id="IPR050570">
    <property type="entry name" value="Cell_wall_metabolism_enzyme"/>
</dbReference>
<dbReference type="PANTHER" id="PTHR21666">
    <property type="entry name" value="PEPTIDASE-RELATED"/>
    <property type="match status" value="1"/>
</dbReference>
<feature type="domain" description="M23ase beta-sheet core" evidence="3">
    <location>
        <begin position="162"/>
        <end position="256"/>
    </location>
</feature>
<sequence>MVKFDPGSLFYLGFLGVPSAFGVGPEWPEVFMLFFLFGLWPLVAPLLAGGDRGRSARFLLSQVLFELLPWRLAASLAQLAGQLAPLVRYRGRFPDAESYEQSVRLTLPFEGSWTAVNGGVTRDTSHSWELLAQRYAYDFLRERDGATHEGDGADCADYHCFGEPVVAPAPGTVVRATDGIRDFPRPGTGWTEWRTWDIRGNHVVLDHGNGEYSLLAHLQEDSVCVSVGDEVERGERLGACGNSGNSTEPHIHYQLQDTPNFFLAAGLPPTFSDFERERDGDRERVAAGYVTAPATVAPRTRGDGPSAPSTEATRT</sequence>
<dbReference type="GeneID" id="68572810"/>
<dbReference type="Gene3D" id="2.70.70.10">
    <property type="entry name" value="Glucose Permease (Domain IIA)"/>
    <property type="match status" value="1"/>
</dbReference>
<protein>
    <recommendedName>
        <fullName evidence="3">M23ase beta-sheet core domain-containing protein</fullName>
    </recommendedName>
</protein>
<dbReference type="InterPro" id="IPR016047">
    <property type="entry name" value="M23ase_b-sheet_dom"/>
</dbReference>
<reference evidence="4 5" key="1">
    <citation type="journal article" date="2019" name="Int. J. Syst. Evol. Microbiol.">
        <title>The Global Catalogue of Microorganisms (GCM) 10K type strain sequencing project: providing services to taxonomists for standard genome sequencing and annotation.</title>
        <authorList>
            <consortium name="The Broad Institute Genomics Platform"/>
            <consortium name="The Broad Institute Genome Sequencing Center for Infectious Disease"/>
            <person name="Wu L."/>
            <person name="Ma J."/>
        </authorList>
    </citation>
    <scope>NUCLEOTIDE SEQUENCE [LARGE SCALE GENOMIC DNA]</scope>
    <source>
        <strain evidence="4 5">JCM 16327</strain>
    </source>
</reference>
<dbReference type="GO" id="GO:0004222">
    <property type="term" value="F:metalloendopeptidase activity"/>
    <property type="evidence" value="ECO:0007669"/>
    <property type="project" value="TreeGrafter"/>
</dbReference>
<dbReference type="RefSeq" id="WP_227262189.1">
    <property type="nucleotide sequence ID" value="NZ_BAAADU010000002.1"/>
</dbReference>
<keyword evidence="2" id="KW-1133">Transmembrane helix</keyword>
<dbReference type="EMBL" id="BAAADU010000002">
    <property type="protein sequence ID" value="GAA0659491.1"/>
    <property type="molecule type" value="Genomic_DNA"/>
</dbReference>
<feature type="transmembrane region" description="Helical" evidence="2">
    <location>
        <begin position="32"/>
        <end position="50"/>
    </location>
</feature>